<evidence type="ECO:0000256" key="1">
    <source>
        <dbReference type="SAM" id="Phobius"/>
    </source>
</evidence>
<gene>
    <name evidence="2" type="ORF">Cabys_3755</name>
</gene>
<evidence type="ECO:0000313" key="2">
    <source>
        <dbReference type="EMBL" id="APF20500.1"/>
    </source>
</evidence>
<proteinExistence type="predicted"/>
<dbReference type="AlphaFoldDB" id="A0A1J1CDN3"/>
<reference evidence="2 3" key="1">
    <citation type="submission" date="2016-11" db="EMBL/GenBank/DDBJ databases">
        <title>Genomic analysis of Caldithrix abyssi and proposal of a novel bacterial phylum Caldithrichaeota.</title>
        <authorList>
            <person name="Kublanov I."/>
            <person name="Sigalova O."/>
            <person name="Gavrilov S."/>
            <person name="Lebedinsky A."/>
            <person name="Ivanova N."/>
            <person name="Daum C."/>
            <person name="Reddy T."/>
            <person name="Klenk H.P."/>
            <person name="Goker M."/>
            <person name="Reva O."/>
            <person name="Miroshnichenko M."/>
            <person name="Kyprides N."/>
            <person name="Woyke T."/>
            <person name="Gelfand M."/>
        </authorList>
    </citation>
    <scope>NUCLEOTIDE SEQUENCE [LARGE SCALE GENOMIC DNA]</scope>
    <source>
        <strain evidence="2 3">LF13</strain>
    </source>
</reference>
<feature type="transmembrane region" description="Helical" evidence="1">
    <location>
        <begin position="27"/>
        <end position="50"/>
    </location>
</feature>
<dbReference type="Proteomes" id="UP000183868">
    <property type="component" value="Chromosome"/>
</dbReference>
<dbReference type="KEGG" id="caby:Cabys_3755"/>
<evidence type="ECO:0000313" key="3">
    <source>
        <dbReference type="Proteomes" id="UP000183868"/>
    </source>
</evidence>
<accession>A0A1J1CDN3</accession>
<keyword evidence="1" id="KW-0812">Transmembrane</keyword>
<protein>
    <submittedName>
        <fullName evidence="2">Uncharacterized protein</fullName>
    </submittedName>
</protein>
<sequence length="63" mass="7570">MLFLQDERLKIKDERRKKDKRQKTKELIFLVCMVLLLLFCTVVGIGNLRWGAQKINKNRSFMD</sequence>
<name>A0A1J1CDN3_CALAY</name>
<keyword evidence="1" id="KW-1133">Transmembrane helix</keyword>
<organism evidence="2 3">
    <name type="scientific">Caldithrix abyssi DSM 13497</name>
    <dbReference type="NCBI Taxonomy" id="880073"/>
    <lineage>
        <taxon>Bacteria</taxon>
        <taxon>Pseudomonadati</taxon>
        <taxon>Calditrichota</taxon>
        <taxon>Calditrichia</taxon>
        <taxon>Calditrichales</taxon>
        <taxon>Calditrichaceae</taxon>
        <taxon>Caldithrix</taxon>
    </lineage>
</organism>
<dbReference type="EMBL" id="CP018099">
    <property type="protein sequence ID" value="APF20500.1"/>
    <property type="molecule type" value="Genomic_DNA"/>
</dbReference>
<keyword evidence="1" id="KW-0472">Membrane</keyword>